<reference evidence="2 3" key="1">
    <citation type="journal article" date="2021" name="Sci. Rep.">
        <title>Genome sequencing of the multicellular alga Astrephomene provides insights into convergent evolution of germ-soma differentiation.</title>
        <authorList>
            <person name="Yamashita S."/>
            <person name="Yamamoto K."/>
            <person name="Matsuzaki R."/>
            <person name="Suzuki S."/>
            <person name="Yamaguchi H."/>
            <person name="Hirooka S."/>
            <person name="Minakuchi Y."/>
            <person name="Miyagishima S."/>
            <person name="Kawachi M."/>
            <person name="Toyoda A."/>
            <person name="Nozaki H."/>
        </authorList>
    </citation>
    <scope>NUCLEOTIDE SEQUENCE [LARGE SCALE GENOMIC DNA]</scope>
    <source>
        <strain evidence="2 3">NIES-4017</strain>
    </source>
</reference>
<feature type="compositionally biased region" description="Gly residues" evidence="1">
    <location>
        <begin position="312"/>
        <end position="335"/>
    </location>
</feature>
<proteinExistence type="predicted"/>
<dbReference type="AlphaFoldDB" id="A0AAD3DZD3"/>
<gene>
    <name evidence="2" type="ORF">Agub_g13077</name>
</gene>
<comment type="caution">
    <text evidence="2">The sequence shown here is derived from an EMBL/GenBank/DDBJ whole genome shotgun (WGS) entry which is preliminary data.</text>
</comment>
<evidence type="ECO:0008006" key="4">
    <source>
        <dbReference type="Google" id="ProtNLM"/>
    </source>
</evidence>
<dbReference type="InterPro" id="IPR001680">
    <property type="entry name" value="WD40_rpt"/>
</dbReference>
<dbReference type="InterPro" id="IPR036322">
    <property type="entry name" value="WD40_repeat_dom_sf"/>
</dbReference>
<feature type="region of interest" description="Disordered" evidence="1">
    <location>
        <begin position="310"/>
        <end position="337"/>
    </location>
</feature>
<organism evidence="2 3">
    <name type="scientific">Astrephomene gubernaculifera</name>
    <dbReference type="NCBI Taxonomy" id="47775"/>
    <lineage>
        <taxon>Eukaryota</taxon>
        <taxon>Viridiplantae</taxon>
        <taxon>Chlorophyta</taxon>
        <taxon>core chlorophytes</taxon>
        <taxon>Chlorophyceae</taxon>
        <taxon>CS clade</taxon>
        <taxon>Chlamydomonadales</taxon>
        <taxon>Astrephomenaceae</taxon>
        <taxon>Astrephomene</taxon>
    </lineage>
</organism>
<protein>
    <recommendedName>
        <fullName evidence="4">LisH domain-containing protein</fullName>
    </recommendedName>
</protein>
<feature type="region of interest" description="Disordered" evidence="1">
    <location>
        <begin position="61"/>
        <end position="107"/>
    </location>
</feature>
<evidence type="ECO:0000256" key="1">
    <source>
        <dbReference type="SAM" id="MobiDB-lite"/>
    </source>
</evidence>
<evidence type="ECO:0000313" key="2">
    <source>
        <dbReference type="EMBL" id="GFR50819.1"/>
    </source>
</evidence>
<dbReference type="SUPFAM" id="SSF50978">
    <property type="entry name" value="WD40 repeat-like"/>
    <property type="match status" value="1"/>
</dbReference>
<dbReference type="Gene3D" id="2.130.10.10">
    <property type="entry name" value="YVTN repeat-like/Quinoprotein amine dehydrogenase"/>
    <property type="match status" value="2"/>
</dbReference>
<name>A0AAD3DZD3_9CHLO</name>
<sequence length="537" mass="56810">MDLTDPDQVAQLYVMQWMHENGMHDALRALEKHVGRLYDDGQLPEASQLMQLVWRHVEQQLQEEAEEEHQQEGGTTGITATTTGTGTGTNSGTGSSSSSQRRRQHQEEALRLLRAGAGDYAGEVVVADVPPEVHGGANVIAVRLVPGREEVITAAGDGWVRCVRFHRSTASTHGSAAAGVAPATAAATAASAAAAEAAEVVWATRVSNAALLSLALHPLYGCGFPLVAVGGMDGRVTVLYGPTGATLAAVQPHSKYVVRVAWGAPPPPPPVPQQQQQQPLLLLATASTDETVAVLRLDLDPAVVAAATAEGEQGGAARGNTGGRSSGSSGGGGQGEMVLDLSGLREDEVAGLKGRLNTVKQIPYGTAVADVAFLRDGRTLVVGVRGSNYLRLLDCRQLLAAPSAPLSETLVNMNEAGDDHVSFSARQLLPSHCGAYLLVCTDSPRLLVLRTSDWSLQRVLFGLPAEQFPQPTAAWHRDSNYIYASGGGPQLCVFHLGSGRLLASWRHHKVNLRDLHYDPQRNLLASCSFDKTVKLMG</sequence>
<dbReference type="Proteomes" id="UP001054857">
    <property type="component" value="Unassembled WGS sequence"/>
</dbReference>
<evidence type="ECO:0000313" key="3">
    <source>
        <dbReference type="Proteomes" id="UP001054857"/>
    </source>
</evidence>
<accession>A0AAD3DZD3</accession>
<dbReference type="Pfam" id="PF00400">
    <property type="entry name" value="WD40"/>
    <property type="match status" value="1"/>
</dbReference>
<dbReference type="InterPro" id="IPR015943">
    <property type="entry name" value="WD40/YVTN_repeat-like_dom_sf"/>
</dbReference>
<feature type="non-terminal residue" evidence="2">
    <location>
        <position position="537"/>
    </location>
</feature>
<dbReference type="SMART" id="SM00320">
    <property type="entry name" value="WD40"/>
    <property type="match status" value="4"/>
</dbReference>
<dbReference type="EMBL" id="BMAR01000042">
    <property type="protein sequence ID" value="GFR50819.1"/>
    <property type="molecule type" value="Genomic_DNA"/>
</dbReference>
<keyword evidence="3" id="KW-1185">Reference proteome</keyword>